<accession>A0A1V8SBE6</accession>
<dbReference type="Proteomes" id="UP000192596">
    <property type="component" value="Unassembled WGS sequence"/>
</dbReference>
<proteinExistence type="predicted"/>
<dbReference type="EMBL" id="NAJO01000066">
    <property type="protein sequence ID" value="OQN96476.1"/>
    <property type="molecule type" value="Genomic_DNA"/>
</dbReference>
<keyword evidence="2" id="KW-1185">Reference proteome</keyword>
<dbReference type="InParanoid" id="A0A1V8SBE6"/>
<dbReference type="OrthoDB" id="3916736at2759"/>
<evidence type="ECO:0000313" key="2">
    <source>
        <dbReference type="Proteomes" id="UP000192596"/>
    </source>
</evidence>
<dbReference type="STRING" id="1507870.A0A1V8SBE6"/>
<dbReference type="SUPFAM" id="SSF54695">
    <property type="entry name" value="POZ domain"/>
    <property type="match status" value="1"/>
</dbReference>
<dbReference type="InterPro" id="IPR011333">
    <property type="entry name" value="SKP1/BTB/POZ_sf"/>
</dbReference>
<dbReference type="Gene3D" id="3.30.710.10">
    <property type="entry name" value="Potassium Channel Kv1.1, Chain A"/>
    <property type="match status" value="1"/>
</dbReference>
<gene>
    <name evidence="1" type="ORF">B0A48_17532</name>
</gene>
<dbReference type="AlphaFoldDB" id="A0A1V8SBE6"/>
<comment type="caution">
    <text evidence="1">The sequence shown here is derived from an EMBL/GenBank/DDBJ whole genome shotgun (WGS) entry which is preliminary data.</text>
</comment>
<reference evidence="2" key="1">
    <citation type="submission" date="2017-03" db="EMBL/GenBank/DDBJ databases">
        <title>Genomes of endolithic fungi from Antarctica.</title>
        <authorList>
            <person name="Coleine C."/>
            <person name="Masonjones S."/>
            <person name="Stajich J.E."/>
        </authorList>
    </citation>
    <scope>NUCLEOTIDE SEQUENCE [LARGE SCALE GENOMIC DNA]</scope>
    <source>
        <strain evidence="2">CCFEE 5527</strain>
    </source>
</reference>
<sequence length="232" mass="26397">MTGAINEAAPLTGATAIASLWDQKEYSDITIKEQVCASLKEIELKDDDPEAFKALLEHLYQIEYDSSDDKSWRFYLALRTAADKYLLPELESEATQRFENTAFNLEDITEVVSVLRVLDRDYKQDQRMMDIRSDVHSTKLDTLLKCAEYRAYLNERPSLLWFDLYFSRELLARAERPTGAHEHTAYVCGNHEAALVLSAALGDVEPSSACIFRGKCKHSRDGVRTKSVRFSA</sequence>
<evidence type="ECO:0000313" key="1">
    <source>
        <dbReference type="EMBL" id="OQN96476.1"/>
    </source>
</evidence>
<name>A0A1V8SBE6_9PEZI</name>
<organism evidence="1 2">
    <name type="scientific">Cryoendolithus antarcticus</name>
    <dbReference type="NCBI Taxonomy" id="1507870"/>
    <lineage>
        <taxon>Eukaryota</taxon>
        <taxon>Fungi</taxon>
        <taxon>Dikarya</taxon>
        <taxon>Ascomycota</taxon>
        <taxon>Pezizomycotina</taxon>
        <taxon>Dothideomycetes</taxon>
        <taxon>Dothideomycetidae</taxon>
        <taxon>Cladosporiales</taxon>
        <taxon>Cladosporiaceae</taxon>
        <taxon>Cryoendolithus</taxon>
    </lineage>
</organism>
<protein>
    <submittedName>
        <fullName evidence="1">Uncharacterized protein</fullName>
    </submittedName>
</protein>